<protein>
    <recommendedName>
        <fullName evidence="3">Urease accessory protein UreD</fullName>
    </recommendedName>
</protein>
<evidence type="ECO:0000313" key="5">
    <source>
        <dbReference type="Proteomes" id="UP000294662"/>
    </source>
</evidence>
<comment type="subcellular location">
    <subcellularLocation>
        <location evidence="3">Cytoplasm</location>
    </subcellularLocation>
</comment>
<keyword evidence="5" id="KW-1185">Reference proteome</keyword>
<gene>
    <name evidence="3" type="primary">ureD</name>
    <name evidence="4" type="ORF">E1B25_09400</name>
</gene>
<dbReference type="Pfam" id="PF01774">
    <property type="entry name" value="UreD"/>
    <property type="match status" value="1"/>
</dbReference>
<keyword evidence="3" id="KW-0996">Nickel insertion</keyword>
<dbReference type="HAMAP" id="MF_01384">
    <property type="entry name" value="UreD"/>
    <property type="match status" value="1"/>
</dbReference>
<dbReference type="RefSeq" id="WP_132828698.1">
    <property type="nucleotide sequence ID" value="NZ_SMFP01000005.1"/>
</dbReference>
<reference evidence="4 5" key="1">
    <citation type="submission" date="2019-03" db="EMBL/GenBank/DDBJ databases">
        <authorList>
            <person name="Zhang S."/>
        </authorList>
    </citation>
    <scope>NUCLEOTIDE SEQUENCE [LARGE SCALE GENOMIC DNA]</scope>
    <source>
        <strain evidence="4 5">S4J41</strain>
    </source>
</reference>
<comment type="similarity">
    <text evidence="1 3">Belongs to the UreD family.</text>
</comment>
<dbReference type="InterPro" id="IPR002669">
    <property type="entry name" value="UreD"/>
</dbReference>
<keyword evidence="3" id="KW-0963">Cytoplasm</keyword>
<dbReference type="GO" id="GO:0005737">
    <property type="term" value="C:cytoplasm"/>
    <property type="evidence" value="ECO:0007669"/>
    <property type="project" value="UniProtKB-SubCell"/>
</dbReference>
<keyword evidence="2 3" id="KW-0143">Chaperone</keyword>
<evidence type="ECO:0000313" key="4">
    <source>
        <dbReference type="EMBL" id="TDE38331.1"/>
    </source>
</evidence>
<dbReference type="AlphaFoldDB" id="A0A4R5ETV9"/>
<sequence>MTSLAQIDSSQANPVQPRAVGELLLSAKQARGRSVLDGLRCSGAMKALFPRGSDRLEAIMINSSGGLTGGDRITVRATAGPGTHLTLTTQAAERAYRAKDGWARVDTRLEVQDNARLFWLPQEMILYRGSALQRTLRIDLAAQAQLLMVEPVLFGRAAMGETLDSARIHDRIEIWRAGRPLYHDAMRLEGDLAAQLARPAVAPGCAAMASVVFVAPEVETHLAAVRALLPDTGGVSLLRPDLLAVRLLARDGFDLRRSLLPVLDRLSGETLPTSWRL</sequence>
<name>A0A4R5ETV9_9RHOB</name>
<organism evidence="4 5">
    <name type="scientific">Antarcticimicrobium sediminis</name>
    <dbReference type="NCBI Taxonomy" id="2546227"/>
    <lineage>
        <taxon>Bacteria</taxon>
        <taxon>Pseudomonadati</taxon>
        <taxon>Pseudomonadota</taxon>
        <taxon>Alphaproteobacteria</taxon>
        <taxon>Rhodobacterales</taxon>
        <taxon>Paracoccaceae</taxon>
        <taxon>Antarcticimicrobium</taxon>
    </lineage>
</organism>
<comment type="subunit">
    <text evidence="3">UreD, UreF and UreG form a complex that acts as a GTP-hydrolysis-dependent molecular chaperone, activating the urease apoprotein by helping to assemble the nickel containing metallocenter of UreC. The UreE protein probably delivers the nickel.</text>
</comment>
<comment type="function">
    <text evidence="3">Required for maturation of urease via the functional incorporation of the urease nickel metallocenter.</text>
</comment>
<dbReference type="Proteomes" id="UP000294662">
    <property type="component" value="Unassembled WGS sequence"/>
</dbReference>
<dbReference type="PANTHER" id="PTHR33643:SF1">
    <property type="entry name" value="UREASE ACCESSORY PROTEIN D"/>
    <property type="match status" value="1"/>
</dbReference>
<dbReference type="GO" id="GO:0016151">
    <property type="term" value="F:nickel cation binding"/>
    <property type="evidence" value="ECO:0007669"/>
    <property type="project" value="UniProtKB-UniRule"/>
</dbReference>
<evidence type="ECO:0000256" key="1">
    <source>
        <dbReference type="ARBA" id="ARBA00007177"/>
    </source>
</evidence>
<dbReference type="EMBL" id="SMFP01000005">
    <property type="protein sequence ID" value="TDE38331.1"/>
    <property type="molecule type" value="Genomic_DNA"/>
</dbReference>
<dbReference type="PANTHER" id="PTHR33643">
    <property type="entry name" value="UREASE ACCESSORY PROTEIN D"/>
    <property type="match status" value="1"/>
</dbReference>
<accession>A0A4R5ETV9</accession>
<evidence type="ECO:0000256" key="3">
    <source>
        <dbReference type="HAMAP-Rule" id="MF_01384"/>
    </source>
</evidence>
<comment type="caution">
    <text evidence="4">The sequence shown here is derived from an EMBL/GenBank/DDBJ whole genome shotgun (WGS) entry which is preliminary data.</text>
</comment>
<proteinExistence type="inferred from homology"/>
<dbReference type="OrthoDB" id="9798842at2"/>
<evidence type="ECO:0000256" key="2">
    <source>
        <dbReference type="ARBA" id="ARBA00023186"/>
    </source>
</evidence>